<sequence length="110" mass="12897">MELSQIGDIEVSKVILKKRKFGELFGLGRKIISDVIEDGDEETYNEVLNFLQSIQQRRQRIFHNNNNVNVNIVGIQNPVTRIPHRSNRCHCRKICLEFFWQIKNYPGKLG</sequence>
<reference evidence="1 2" key="1">
    <citation type="submission" date="2014-02" db="EMBL/GenBank/DDBJ databases">
        <title>Single nucleus genome sequencing reveals high similarity among nuclei of an endomycorrhizal fungus.</title>
        <authorList>
            <person name="Lin K."/>
            <person name="Geurts R."/>
            <person name="Zhang Z."/>
            <person name="Limpens E."/>
            <person name="Saunders D.G."/>
            <person name="Mu D."/>
            <person name="Pang E."/>
            <person name="Cao H."/>
            <person name="Cha H."/>
            <person name="Lin T."/>
            <person name="Zhou Q."/>
            <person name="Shang Y."/>
            <person name="Li Y."/>
            <person name="Ivanov S."/>
            <person name="Sharma T."/>
            <person name="Velzen R.V."/>
            <person name="Ruijter N.D."/>
            <person name="Aanen D.K."/>
            <person name="Win J."/>
            <person name="Kamoun S."/>
            <person name="Bisseling T."/>
            <person name="Huang S."/>
        </authorList>
    </citation>
    <scope>NUCLEOTIDE SEQUENCE [LARGE SCALE GENOMIC DNA]</scope>
    <source>
        <strain evidence="2">DAOM197198w</strain>
    </source>
</reference>
<protein>
    <submittedName>
        <fullName evidence="1">Uncharacterized protein</fullName>
    </submittedName>
</protein>
<comment type="caution">
    <text evidence="1">The sequence shown here is derived from an EMBL/GenBank/DDBJ whole genome shotgun (WGS) entry which is preliminary data.</text>
</comment>
<dbReference type="EMBL" id="JEMT01023737">
    <property type="protein sequence ID" value="EXX63893.1"/>
    <property type="molecule type" value="Genomic_DNA"/>
</dbReference>
<dbReference type="HOGENOM" id="CLU_2172440_0_0_1"/>
<keyword evidence="2" id="KW-1185">Reference proteome</keyword>
<accession>A0A015MAM2</accession>
<proteinExistence type="predicted"/>
<evidence type="ECO:0000313" key="2">
    <source>
        <dbReference type="Proteomes" id="UP000022910"/>
    </source>
</evidence>
<dbReference type="Proteomes" id="UP000022910">
    <property type="component" value="Unassembled WGS sequence"/>
</dbReference>
<name>A0A015MAM2_RHIIW</name>
<dbReference type="AlphaFoldDB" id="A0A015MAM2"/>
<evidence type="ECO:0000313" key="1">
    <source>
        <dbReference type="EMBL" id="EXX63893.1"/>
    </source>
</evidence>
<dbReference type="OrthoDB" id="2433241at2759"/>
<gene>
    <name evidence="1" type="ORF">RirG_148020</name>
</gene>
<organism evidence="1 2">
    <name type="scientific">Rhizophagus irregularis (strain DAOM 197198w)</name>
    <name type="common">Glomus intraradices</name>
    <dbReference type="NCBI Taxonomy" id="1432141"/>
    <lineage>
        <taxon>Eukaryota</taxon>
        <taxon>Fungi</taxon>
        <taxon>Fungi incertae sedis</taxon>
        <taxon>Mucoromycota</taxon>
        <taxon>Glomeromycotina</taxon>
        <taxon>Glomeromycetes</taxon>
        <taxon>Glomerales</taxon>
        <taxon>Glomeraceae</taxon>
        <taxon>Rhizophagus</taxon>
    </lineage>
</organism>